<gene>
    <name evidence="1" type="ORF">F6R98_02480</name>
</gene>
<reference evidence="1 2" key="1">
    <citation type="submission" date="2019-09" db="EMBL/GenBank/DDBJ databases">
        <title>Ecophysiology of the spiral-shaped methanotroph Methylospira mobilis as revealed by the complete genome sequence.</title>
        <authorList>
            <person name="Oshkin I.Y."/>
            <person name="Dedysh S.N."/>
            <person name="Miroshnikov K."/>
            <person name="Danilova O.V."/>
            <person name="Hakobyan A."/>
            <person name="Liesack W."/>
        </authorList>
    </citation>
    <scope>NUCLEOTIDE SEQUENCE [LARGE SCALE GENOMIC DNA]</scope>
    <source>
        <strain evidence="1 2">Shm1</strain>
    </source>
</reference>
<evidence type="ECO:0000313" key="1">
    <source>
        <dbReference type="EMBL" id="QFY41629.1"/>
    </source>
</evidence>
<dbReference type="Proteomes" id="UP000325755">
    <property type="component" value="Chromosome"/>
</dbReference>
<accession>A0A5Q0BDL5</accession>
<keyword evidence="2" id="KW-1185">Reference proteome</keyword>
<protein>
    <recommendedName>
        <fullName evidence="3">HEPN domain-containing protein</fullName>
    </recommendedName>
</protein>
<dbReference type="KEGG" id="mmob:F6R98_02480"/>
<dbReference type="EMBL" id="CP044205">
    <property type="protein sequence ID" value="QFY41629.1"/>
    <property type="molecule type" value="Genomic_DNA"/>
</dbReference>
<dbReference type="InParanoid" id="A0A5Q0BDL5"/>
<dbReference type="AlphaFoldDB" id="A0A5Q0BDL5"/>
<organism evidence="1 2">
    <name type="scientific">Candidatus Methylospira mobilis</name>
    <dbReference type="NCBI Taxonomy" id="1808979"/>
    <lineage>
        <taxon>Bacteria</taxon>
        <taxon>Pseudomonadati</taxon>
        <taxon>Pseudomonadota</taxon>
        <taxon>Gammaproteobacteria</taxon>
        <taxon>Methylococcales</taxon>
        <taxon>Methylococcaceae</taxon>
        <taxon>Candidatus Methylospira</taxon>
    </lineage>
</organism>
<name>A0A5Q0BDL5_9GAMM</name>
<evidence type="ECO:0000313" key="2">
    <source>
        <dbReference type="Proteomes" id="UP000325755"/>
    </source>
</evidence>
<dbReference type="Gene3D" id="1.20.120.330">
    <property type="entry name" value="Nucleotidyltransferases domain 2"/>
    <property type="match status" value="1"/>
</dbReference>
<dbReference type="RefSeq" id="WP_153247613.1">
    <property type="nucleotide sequence ID" value="NZ_CP044205.1"/>
</dbReference>
<dbReference type="OrthoDB" id="7305014at2"/>
<proteinExistence type="predicted"/>
<sequence length="146" mass="16158">MTTAVDYIASARRHLNDAYILLQSEAKANSGQLFGFCVECGIKAVLVASGVPTDSDGGIPGKHKFRRHMPTLSNHISAFGELIPDGVLARRYFAQLPGLDKLSSWSVEHRYYRETAIPLANLPEWEQAAREVIQMLDQVEADGIFL</sequence>
<evidence type="ECO:0008006" key="3">
    <source>
        <dbReference type="Google" id="ProtNLM"/>
    </source>
</evidence>